<keyword evidence="1" id="KW-0812">Transmembrane</keyword>
<proteinExistence type="predicted"/>
<reference evidence="2 3" key="1">
    <citation type="journal article" date="2011" name="J. Bacteriol.">
        <title>Whole-genome sequences of two Borrelia afzelii and two Borrelia garinii Lyme disease agent isolates.</title>
        <authorList>
            <person name="Casjens S.R."/>
            <person name="Mongodin E.F."/>
            <person name="Qiu W.-G."/>
            <person name="Dunn J.J."/>
            <person name="Luft B.J."/>
            <person name="Fraser-Liggett C.M."/>
            <person name="Schutzer S.E."/>
        </authorList>
    </citation>
    <scope>NUCLEOTIDE SEQUENCE [LARGE SCALE GENOMIC DNA]</scope>
    <source>
        <strain evidence="2 3">PBr</strain>
    </source>
</reference>
<dbReference type="AlphaFoldDB" id="B8F101"/>
<keyword evidence="1" id="KW-1133">Transmembrane helix</keyword>
<evidence type="ECO:0000256" key="1">
    <source>
        <dbReference type="SAM" id="Phobius"/>
    </source>
</evidence>
<keyword evidence="3" id="KW-1185">Reference proteome</keyword>
<gene>
    <name evidence="2" type="ORF">BGAPBR_I0022</name>
</gene>
<dbReference type="EMBL" id="CP001304">
    <property type="protein sequence ID" value="ACL34636.1"/>
    <property type="molecule type" value="Genomic_DNA"/>
</dbReference>
<accession>B8F101</accession>
<feature type="transmembrane region" description="Helical" evidence="1">
    <location>
        <begin position="12"/>
        <end position="30"/>
    </location>
</feature>
<evidence type="ECO:0000313" key="3">
    <source>
        <dbReference type="Proteomes" id="UP000006103"/>
    </source>
</evidence>
<organism evidence="2 3">
    <name type="scientific">Borreliella garinii PBr</name>
    <dbReference type="NCBI Taxonomy" id="498743"/>
    <lineage>
        <taxon>Bacteria</taxon>
        <taxon>Pseudomonadati</taxon>
        <taxon>Spirochaetota</taxon>
        <taxon>Spirochaetia</taxon>
        <taxon>Spirochaetales</taxon>
        <taxon>Borreliaceae</taxon>
        <taxon>Borreliella</taxon>
    </lineage>
</organism>
<sequence length="55" mass="6513">MSYISPPKKNIMLSRYLLLFLIPIEGLNYFNCHLGFENYFGFQLTYDSNPQFLSL</sequence>
<keyword evidence="2" id="KW-0614">Plasmid</keyword>
<geneLocation type="plasmid" evidence="2 3">
    <name>PBr_lp28-4</name>
</geneLocation>
<name>B8F101_BORGR</name>
<keyword evidence="1" id="KW-0472">Membrane</keyword>
<evidence type="ECO:0000313" key="2">
    <source>
        <dbReference type="EMBL" id="ACL34636.1"/>
    </source>
</evidence>
<protein>
    <submittedName>
        <fullName evidence="2">Uncharacterized protein</fullName>
    </submittedName>
</protein>
<dbReference type="Proteomes" id="UP000006103">
    <property type="component" value="Plasmid PBr_lp28-4"/>
</dbReference>